<protein>
    <recommendedName>
        <fullName evidence="5">Histone-lysine N-methyltransferase SETMAR</fullName>
    </recommendedName>
</protein>
<comment type="caution">
    <text evidence="2">The sequence shown here is derived from an EMBL/GenBank/DDBJ whole genome shotgun (WGS) entry which is preliminary data.</text>
</comment>
<feature type="region of interest" description="Disordered" evidence="1">
    <location>
        <begin position="248"/>
        <end position="268"/>
    </location>
</feature>
<dbReference type="EMBL" id="JABDTM020029580">
    <property type="protein sequence ID" value="KAH0807894.1"/>
    <property type="molecule type" value="Genomic_DNA"/>
</dbReference>
<dbReference type="AlphaFoldDB" id="A0A8J6L170"/>
<dbReference type="PANTHER" id="PTHR46060">
    <property type="entry name" value="MARINER MOS1 TRANSPOSASE-LIKE PROTEIN"/>
    <property type="match status" value="1"/>
</dbReference>
<evidence type="ECO:0000313" key="3">
    <source>
        <dbReference type="EMBL" id="KAH0807898.1"/>
    </source>
</evidence>
<dbReference type="GO" id="GO:0003676">
    <property type="term" value="F:nucleic acid binding"/>
    <property type="evidence" value="ECO:0007669"/>
    <property type="project" value="InterPro"/>
</dbReference>
<evidence type="ECO:0000256" key="1">
    <source>
        <dbReference type="SAM" id="MobiDB-lite"/>
    </source>
</evidence>
<dbReference type="PANTHER" id="PTHR46060:SF1">
    <property type="entry name" value="MARINER MOS1 TRANSPOSASE-LIKE PROTEIN"/>
    <property type="match status" value="1"/>
</dbReference>
<dbReference type="InterPro" id="IPR052709">
    <property type="entry name" value="Transposase-MT_Hybrid"/>
</dbReference>
<reference evidence="2" key="1">
    <citation type="journal article" date="2020" name="J Insects Food Feed">
        <title>The yellow mealworm (Tenebrio molitor) genome: a resource for the emerging insects as food and feed industry.</title>
        <authorList>
            <person name="Eriksson T."/>
            <person name="Andere A."/>
            <person name="Kelstrup H."/>
            <person name="Emery V."/>
            <person name="Picard C."/>
        </authorList>
    </citation>
    <scope>NUCLEOTIDE SEQUENCE</scope>
    <source>
        <strain evidence="2">Stoneville</strain>
        <tissue evidence="2">Whole head</tissue>
    </source>
</reference>
<dbReference type="Proteomes" id="UP000719412">
    <property type="component" value="Unassembled WGS sequence"/>
</dbReference>
<gene>
    <name evidence="3" type="ORF">GEV33_014894</name>
    <name evidence="2" type="ORF">GEV33_014896</name>
</gene>
<dbReference type="Gene3D" id="3.30.420.10">
    <property type="entry name" value="Ribonuclease H-like superfamily/Ribonuclease H"/>
    <property type="match status" value="1"/>
</dbReference>
<evidence type="ECO:0008006" key="5">
    <source>
        <dbReference type="Google" id="ProtNLM"/>
    </source>
</evidence>
<evidence type="ECO:0000313" key="2">
    <source>
        <dbReference type="EMBL" id="KAH0807894.1"/>
    </source>
</evidence>
<reference evidence="2" key="2">
    <citation type="submission" date="2021-08" db="EMBL/GenBank/DDBJ databases">
        <authorList>
            <person name="Eriksson T."/>
        </authorList>
    </citation>
    <scope>NUCLEOTIDE SEQUENCE</scope>
    <source>
        <strain evidence="2">Stoneville</strain>
        <tissue evidence="2">Whole head</tissue>
    </source>
</reference>
<dbReference type="EMBL" id="JABDTM020029578">
    <property type="protein sequence ID" value="KAH0807898.1"/>
    <property type="molecule type" value="Genomic_DNA"/>
</dbReference>
<name>A0A8J6L170_TENMO</name>
<proteinExistence type="predicted"/>
<sequence>MVKTLDEQCPSYATIKNWVAEFKRGRSDLKDEHRSGRPISVTTPGDIDSVHDMILENRRIGLTRTAEILHISYERVFHIVHHDLGMSKLAAKWVPKCLNADQKRVRLTMSEKICHRFEEDSSNFLDLFVTMDETWVQRLKSNRKSRSMRVLHVPRSSVLKSRLEKTITGAYYSELLTKLHEKILEKRRGKLAKGVLFLQDNASAHNPFIALQKLHEISFELIDHPPYSPDLARSDYYIFIPKTQKTFERTNPKSLEDPELSPSDVPVPIPPRHESTFCRVGSDDSPFPLTGNTPGTDGIGTISCEAGVASAVAAGVAEKWPSRWKETIGESVRV</sequence>
<evidence type="ECO:0000313" key="4">
    <source>
        <dbReference type="Proteomes" id="UP000719412"/>
    </source>
</evidence>
<dbReference type="InterPro" id="IPR036397">
    <property type="entry name" value="RNaseH_sf"/>
</dbReference>
<accession>A0A8J6L170</accession>
<keyword evidence="4" id="KW-1185">Reference proteome</keyword>
<organism evidence="2 4">
    <name type="scientific">Tenebrio molitor</name>
    <name type="common">Yellow mealworm beetle</name>
    <dbReference type="NCBI Taxonomy" id="7067"/>
    <lineage>
        <taxon>Eukaryota</taxon>
        <taxon>Metazoa</taxon>
        <taxon>Ecdysozoa</taxon>
        <taxon>Arthropoda</taxon>
        <taxon>Hexapoda</taxon>
        <taxon>Insecta</taxon>
        <taxon>Pterygota</taxon>
        <taxon>Neoptera</taxon>
        <taxon>Endopterygota</taxon>
        <taxon>Coleoptera</taxon>
        <taxon>Polyphaga</taxon>
        <taxon>Cucujiformia</taxon>
        <taxon>Tenebrionidae</taxon>
        <taxon>Tenebrio</taxon>
    </lineage>
</organism>